<dbReference type="AlphaFoldDB" id="A0A5E6XGE6"/>
<dbReference type="Proteomes" id="UP000325607">
    <property type="component" value="Unassembled WGS sequence"/>
</dbReference>
<reference evidence="2 4" key="1">
    <citation type="submission" date="2019-09" db="EMBL/GenBank/DDBJ databases">
        <authorList>
            <person name="Chandra G."/>
            <person name="Truman W A."/>
        </authorList>
    </citation>
    <scope>NUCLEOTIDE SEQUENCE [LARGE SCALE GENOMIC DNA]</scope>
    <source>
        <strain evidence="2">PS645</strain>
    </source>
</reference>
<name>A0A5E6XGE6_PSEFL</name>
<feature type="compositionally biased region" description="Polar residues" evidence="1">
    <location>
        <begin position="14"/>
        <end position="24"/>
    </location>
</feature>
<protein>
    <submittedName>
        <fullName evidence="2">Uncharacterized protein</fullName>
    </submittedName>
</protein>
<sequence>MPALCALSGHATGQYHNRQWQQIGDNRRGTGGDTQLNGAGDGADVTANGEQPQQTLMDDITASQCAQSLPGKGQQHGRGENETPQCRKVNAALIGRIAVTDETGTPADDHGQQQGTSQQ</sequence>
<dbReference type="EMBL" id="CABVGX010000106">
    <property type="protein sequence ID" value="VVN40846.1"/>
    <property type="molecule type" value="Genomic_DNA"/>
</dbReference>
<feature type="compositionally biased region" description="Polar residues" evidence="1">
    <location>
        <begin position="48"/>
        <end position="67"/>
    </location>
</feature>
<evidence type="ECO:0000256" key="1">
    <source>
        <dbReference type="SAM" id="MobiDB-lite"/>
    </source>
</evidence>
<organism evidence="2 4">
    <name type="scientific">Pseudomonas fluorescens</name>
    <dbReference type="NCBI Taxonomy" id="294"/>
    <lineage>
        <taxon>Bacteria</taxon>
        <taxon>Pseudomonadati</taxon>
        <taxon>Pseudomonadota</taxon>
        <taxon>Gammaproteobacteria</taxon>
        <taxon>Pseudomonadales</taxon>
        <taxon>Pseudomonadaceae</taxon>
        <taxon>Pseudomonas</taxon>
    </lineage>
</organism>
<evidence type="ECO:0000313" key="4">
    <source>
        <dbReference type="Proteomes" id="UP000325607"/>
    </source>
</evidence>
<feature type="region of interest" description="Disordered" evidence="1">
    <location>
        <begin position="8"/>
        <end position="119"/>
    </location>
</feature>
<gene>
    <name evidence="2" type="ORF">PS645_05332</name>
    <name evidence="3" type="ORF">PS645_05396</name>
</gene>
<dbReference type="EMBL" id="CABVGX010000085">
    <property type="protein sequence ID" value="VVN39715.1"/>
    <property type="molecule type" value="Genomic_DNA"/>
</dbReference>
<accession>A0A5E6XGE6</accession>
<evidence type="ECO:0000313" key="2">
    <source>
        <dbReference type="EMBL" id="VVN39715.1"/>
    </source>
</evidence>
<proteinExistence type="predicted"/>
<evidence type="ECO:0000313" key="3">
    <source>
        <dbReference type="EMBL" id="VVN40846.1"/>
    </source>
</evidence>